<proteinExistence type="inferred from homology"/>
<evidence type="ECO:0000313" key="8">
    <source>
        <dbReference type="Proteomes" id="UP001165384"/>
    </source>
</evidence>
<keyword evidence="8" id="KW-1185">Reference proteome</keyword>
<reference evidence="7" key="1">
    <citation type="submission" date="2022-01" db="EMBL/GenBank/DDBJ databases">
        <authorList>
            <person name="Jo J.-H."/>
            <person name="Im W.-T."/>
        </authorList>
    </citation>
    <scope>NUCLEOTIDE SEQUENCE</scope>
    <source>
        <strain evidence="7">XY25</strain>
    </source>
</reference>
<dbReference type="EMBL" id="JAKLTN010000002">
    <property type="protein sequence ID" value="MCG2578033.1"/>
    <property type="molecule type" value="Genomic_DNA"/>
</dbReference>
<protein>
    <recommendedName>
        <fullName evidence="3">isochorismate synthase</fullName>
        <ecNumber evidence="3">5.4.4.2</ecNumber>
    </recommendedName>
    <alternativeName>
        <fullName evidence="5">Isochorismate mutase</fullName>
    </alternativeName>
</protein>
<evidence type="ECO:0000256" key="5">
    <source>
        <dbReference type="ARBA" id="ARBA00041564"/>
    </source>
</evidence>
<dbReference type="EC" id="5.4.4.2" evidence="3"/>
<evidence type="ECO:0000259" key="6">
    <source>
        <dbReference type="Pfam" id="PF00425"/>
    </source>
</evidence>
<keyword evidence="4" id="KW-0413">Isomerase</keyword>
<comment type="catalytic activity">
    <reaction evidence="1">
        <text>chorismate = isochorismate</text>
        <dbReference type="Rhea" id="RHEA:18985"/>
        <dbReference type="ChEBI" id="CHEBI:29748"/>
        <dbReference type="ChEBI" id="CHEBI:29780"/>
        <dbReference type="EC" id="5.4.4.2"/>
    </reaction>
</comment>
<name>A0ABS9K4G1_9RHOO</name>
<comment type="caution">
    <text evidence="7">The sequence shown here is derived from an EMBL/GenBank/DDBJ whole genome shotgun (WGS) entry which is preliminary data.</text>
</comment>
<dbReference type="RefSeq" id="WP_275711361.1">
    <property type="nucleotide sequence ID" value="NZ_JAKLTN010000002.1"/>
</dbReference>
<gene>
    <name evidence="7" type="ORF">LZ012_13645</name>
</gene>
<feature type="domain" description="Chorismate-utilising enzyme C-terminal" evidence="6">
    <location>
        <begin position="182"/>
        <end position="424"/>
    </location>
</feature>
<evidence type="ECO:0000313" key="7">
    <source>
        <dbReference type="EMBL" id="MCG2578033.1"/>
    </source>
</evidence>
<dbReference type="InterPro" id="IPR004561">
    <property type="entry name" value="IsoChor_synthase"/>
</dbReference>
<evidence type="ECO:0000256" key="4">
    <source>
        <dbReference type="ARBA" id="ARBA00023235"/>
    </source>
</evidence>
<dbReference type="PANTHER" id="PTHR42839:SF2">
    <property type="entry name" value="ISOCHORISMATE SYNTHASE ENTC"/>
    <property type="match status" value="1"/>
</dbReference>
<dbReference type="InterPro" id="IPR005801">
    <property type="entry name" value="ADC_synthase"/>
</dbReference>
<evidence type="ECO:0000256" key="1">
    <source>
        <dbReference type="ARBA" id="ARBA00000799"/>
    </source>
</evidence>
<comment type="similarity">
    <text evidence="2">Belongs to the isochorismate synthase family.</text>
</comment>
<dbReference type="Proteomes" id="UP001165384">
    <property type="component" value="Unassembled WGS sequence"/>
</dbReference>
<dbReference type="NCBIfam" id="TIGR00543">
    <property type="entry name" value="isochor_syn"/>
    <property type="match status" value="1"/>
</dbReference>
<accession>A0ABS9K4G1</accession>
<dbReference type="PANTHER" id="PTHR42839">
    <property type="entry name" value="ISOCHORISMATE SYNTHASE ENTC"/>
    <property type="match status" value="1"/>
</dbReference>
<organism evidence="7 8">
    <name type="scientific">Dechloromonas hankyongensis</name>
    <dbReference type="NCBI Taxonomy" id="2908002"/>
    <lineage>
        <taxon>Bacteria</taxon>
        <taxon>Pseudomonadati</taxon>
        <taxon>Pseudomonadota</taxon>
        <taxon>Betaproteobacteria</taxon>
        <taxon>Rhodocyclales</taxon>
        <taxon>Azonexaceae</taxon>
        <taxon>Dechloromonas</taxon>
    </lineage>
</organism>
<evidence type="ECO:0000256" key="2">
    <source>
        <dbReference type="ARBA" id="ARBA00005297"/>
    </source>
</evidence>
<dbReference type="SUPFAM" id="SSF56322">
    <property type="entry name" value="ADC synthase"/>
    <property type="match status" value="1"/>
</dbReference>
<dbReference type="InterPro" id="IPR015890">
    <property type="entry name" value="Chorismate_C"/>
</dbReference>
<dbReference type="Gene3D" id="3.60.120.10">
    <property type="entry name" value="Anthranilate synthase"/>
    <property type="match status" value="1"/>
</dbReference>
<evidence type="ECO:0000256" key="3">
    <source>
        <dbReference type="ARBA" id="ARBA00012824"/>
    </source>
</evidence>
<dbReference type="Pfam" id="PF00425">
    <property type="entry name" value="Chorismate_bind"/>
    <property type="match status" value="1"/>
</dbReference>
<sequence>MITSLLRQISAPDTAKQFAALAAGAPASAPLSLRLDLSVPPSDWLHLLPTGQPWWYRARPEHGEFRLGIGHALHVESAGSNRFAALDGAFAGFRRDWRRNGPALAFSGFAFADDNASPLPNALLAIPAILLECRDGACSVTLSTPAGRLVQALAEWPSWLAHTAPREMADLRPGRPQALADRAWMARVVAALRDIGSGRLDKVVLTRCRRVERDTPFAPAAILAALDVQQPGSVVYAYGNGRQTFLGATPERLVRKAGRQIHVDALAGTAWPGSPALADDKNRHEQSLVIRAVVDALAPWCDGLPQVGQPEEHPAGVLRHWRSRISGIGHADGSLFDLVRALHPTPAVGGFPSAAARDWLAAHDERRHGWYSGGFGLLTADGDGEFSVALRSALLDGNTAELQAGAGIVAGSDPQQELAETEAKLGTLLAALNPDRQIARSSRQA</sequence>